<dbReference type="AlphaFoldDB" id="A0A9P4JSQ8"/>
<name>A0A9P4JSQ8_9PLEO</name>
<organism evidence="2 3">
    <name type="scientific">Delitschia confertaspora ATCC 74209</name>
    <dbReference type="NCBI Taxonomy" id="1513339"/>
    <lineage>
        <taxon>Eukaryota</taxon>
        <taxon>Fungi</taxon>
        <taxon>Dikarya</taxon>
        <taxon>Ascomycota</taxon>
        <taxon>Pezizomycotina</taxon>
        <taxon>Dothideomycetes</taxon>
        <taxon>Pleosporomycetidae</taxon>
        <taxon>Pleosporales</taxon>
        <taxon>Delitschiaceae</taxon>
        <taxon>Delitschia</taxon>
    </lineage>
</organism>
<dbReference type="Proteomes" id="UP000799536">
    <property type="component" value="Unassembled WGS sequence"/>
</dbReference>
<evidence type="ECO:0000259" key="1">
    <source>
        <dbReference type="Pfam" id="PF12697"/>
    </source>
</evidence>
<evidence type="ECO:0000313" key="3">
    <source>
        <dbReference type="Proteomes" id="UP000799536"/>
    </source>
</evidence>
<gene>
    <name evidence="2" type="ORF">GQ43DRAFT_430685</name>
</gene>
<sequence>MATFDFDVKEHVIPCQHIRGYPNATKGRQNAALKLAVKEYRPKGNVDPQGITVIGAHGIGLIKEAYEPFWEELRVRLGGRLKAIWIADVSHQGASGVLNENLQGDDPNWFDHSRDLLGMVNHFRDYIQQPIVGIAHSMGCAQLVQLSIIHPRLFQGLILMEPIIQERAPPGPNAAYMTSYRPDFWDSMEEARAFFLKGKFYKTWDPRALDKYLQHGLRKTPTALYPNAPPSSVTLTTTKHQESWSYVRSTFAPVPPEDKLNKQERILTTDLMTPGQASVMFSRAEPALALHFLPYVQVPILWVFAQKSYINGDPVQREDLISRAGTAVRGSGGRESGAVESVVVEKVGHLMPLEKVEATADAITPFLKKQLEDYRWQEKFWDSYDSEKSERNMLAVSKKWLAETKKKSDIKRPRGEESKL</sequence>
<dbReference type="SUPFAM" id="SSF53474">
    <property type="entry name" value="alpha/beta-Hydrolases"/>
    <property type="match status" value="1"/>
</dbReference>
<feature type="domain" description="AB hydrolase-1" evidence="1">
    <location>
        <begin position="56"/>
        <end position="362"/>
    </location>
</feature>
<dbReference type="Pfam" id="PF12697">
    <property type="entry name" value="Abhydrolase_6"/>
    <property type="match status" value="1"/>
</dbReference>
<protein>
    <submittedName>
        <fullName evidence="2">Alpha/beta-hydrolase</fullName>
    </submittedName>
</protein>
<evidence type="ECO:0000313" key="2">
    <source>
        <dbReference type="EMBL" id="KAF2202542.1"/>
    </source>
</evidence>
<dbReference type="EMBL" id="ML993933">
    <property type="protein sequence ID" value="KAF2202542.1"/>
    <property type="molecule type" value="Genomic_DNA"/>
</dbReference>
<dbReference type="InterPro" id="IPR029058">
    <property type="entry name" value="AB_hydrolase_fold"/>
</dbReference>
<dbReference type="InterPro" id="IPR000073">
    <property type="entry name" value="AB_hydrolase_1"/>
</dbReference>
<dbReference type="OrthoDB" id="94039at2759"/>
<comment type="caution">
    <text evidence="2">The sequence shown here is derived from an EMBL/GenBank/DDBJ whole genome shotgun (WGS) entry which is preliminary data.</text>
</comment>
<accession>A0A9P4JSQ8</accession>
<reference evidence="2" key="1">
    <citation type="journal article" date="2020" name="Stud. Mycol.">
        <title>101 Dothideomycetes genomes: a test case for predicting lifestyles and emergence of pathogens.</title>
        <authorList>
            <person name="Haridas S."/>
            <person name="Albert R."/>
            <person name="Binder M."/>
            <person name="Bloem J."/>
            <person name="Labutti K."/>
            <person name="Salamov A."/>
            <person name="Andreopoulos B."/>
            <person name="Baker S."/>
            <person name="Barry K."/>
            <person name="Bills G."/>
            <person name="Bluhm B."/>
            <person name="Cannon C."/>
            <person name="Castanera R."/>
            <person name="Culley D."/>
            <person name="Daum C."/>
            <person name="Ezra D."/>
            <person name="Gonzalez J."/>
            <person name="Henrissat B."/>
            <person name="Kuo A."/>
            <person name="Liang C."/>
            <person name="Lipzen A."/>
            <person name="Lutzoni F."/>
            <person name="Magnuson J."/>
            <person name="Mondo S."/>
            <person name="Nolan M."/>
            <person name="Ohm R."/>
            <person name="Pangilinan J."/>
            <person name="Park H.-J."/>
            <person name="Ramirez L."/>
            <person name="Alfaro M."/>
            <person name="Sun H."/>
            <person name="Tritt A."/>
            <person name="Yoshinaga Y."/>
            <person name="Zwiers L.-H."/>
            <person name="Turgeon B."/>
            <person name="Goodwin S."/>
            <person name="Spatafora J."/>
            <person name="Crous P."/>
            <person name="Grigoriev I."/>
        </authorList>
    </citation>
    <scope>NUCLEOTIDE SEQUENCE</scope>
    <source>
        <strain evidence="2">ATCC 74209</strain>
    </source>
</reference>
<proteinExistence type="predicted"/>
<keyword evidence="3" id="KW-1185">Reference proteome</keyword>
<dbReference type="Gene3D" id="3.40.50.1820">
    <property type="entry name" value="alpha/beta hydrolase"/>
    <property type="match status" value="1"/>
</dbReference>